<proteinExistence type="inferred from homology"/>
<protein>
    <recommendedName>
        <fullName evidence="12">Solute carrier family 25 member 17</fullName>
    </recommendedName>
</protein>
<evidence type="ECO:0000256" key="2">
    <source>
        <dbReference type="ARBA" id="ARBA00006375"/>
    </source>
</evidence>
<keyword evidence="7 8" id="KW-0472">Membrane</keyword>
<evidence type="ECO:0008006" key="12">
    <source>
        <dbReference type="Google" id="ProtNLM"/>
    </source>
</evidence>
<dbReference type="Proteomes" id="UP000694402">
    <property type="component" value="Unassembled WGS sequence"/>
</dbReference>
<dbReference type="AlphaFoldDB" id="A0A8C8JKF3"/>
<keyword evidence="3 9" id="KW-0813">Transport</keyword>
<dbReference type="Pfam" id="PF00153">
    <property type="entry name" value="Mito_carr"/>
    <property type="match status" value="2"/>
</dbReference>
<evidence type="ECO:0000256" key="9">
    <source>
        <dbReference type="RuleBase" id="RU000488"/>
    </source>
</evidence>
<name>A0A8C8JKF3_ONCTS</name>
<keyword evidence="5" id="KW-0677">Repeat</keyword>
<feature type="repeat" description="Solcar" evidence="8">
    <location>
        <begin position="14"/>
        <end position="125"/>
    </location>
</feature>
<evidence type="ECO:0000256" key="5">
    <source>
        <dbReference type="ARBA" id="ARBA00022737"/>
    </source>
</evidence>
<accession>A0A8C8JKF3</accession>
<dbReference type="GO" id="GO:0080122">
    <property type="term" value="F:AMP transmembrane transporter activity"/>
    <property type="evidence" value="ECO:0007669"/>
    <property type="project" value="TreeGrafter"/>
</dbReference>
<dbReference type="PANTHER" id="PTHR45939">
    <property type="entry name" value="PEROXISOMAL MEMBRANE PROTEIN PMP34-RELATED"/>
    <property type="match status" value="1"/>
</dbReference>
<reference evidence="10" key="1">
    <citation type="submission" date="2025-08" db="UniProtKB">
        <authorList>
            <consortium name="Ensembl"/>
        </authorList>
    </citation>
    <scope>IDENTIFICATION</scope>
</reference>
<dbReference type="GO" id="GO:0015217">
    <property type="term" value="F:ADP transmembrane transporter activity"/>
    <property type="evidence" value="ECO:0007669"/>
    <property type="project" value="TreeGrafter"/>
</dbReference>
<dbReference type="PANTHER" id="PTHR45939:SF4">
    <property type="entry name" value="PEROXISOMAL MEMBRANE PROTEIN PMP34"/>
    <property type="match status" value="1"/>
</dbReference>
<dbReference type="InterPro" id="IPR023395">
    <property type="entry name" value="MCP_dom_sf"/>
</dbReference>
<comment type="similarity">
    <text evidence="2 9">Belongs to the mitochondrial carrier (TC 2.A.29) family.</text>
</comment>
<evidence type="ECO:0000256" key="6">
    <source>
        <dbReference type="ARBA" id="ARBA00022989"/>
    </source>
</evidence>
<reference evidence="10" key="2">
    <citation type="submission" date="2025-09" db="UniProtKB">
        <authorList>
            <consortium name="Ensembl"/>
        </authorList>
    </citation>
    <scope>IDENTIFICATION</scope>
</reference>
<keyword evidence="11" id="KW-1185">Reference proteome</keyword>
<dbReference type="GO" id="GO:0051724">
    <property type="term" value="F:NAD transmembrane transporter activity"/>
    <property type="evidence" value="ECO:0007669"/>
    <property type="project" value="TreeGrafter"/>
</dbReference>
<dbReference type="SUPFAM" id="SSF103506">
    <property type="entry name" value="Mitochondrial carrier"/>
    <property type="match status" value="1"/>
</dbReference>
<evidence type="ECO:0000256" key="3">
    <source>
        <dbReference type="ARBA" id="ARBA00022448"/>
    </source>
</evidence>
<dbReference type="GeneTree" id="ENSGT00920000149129"/>
<keyword evidence="4 8" id="KW-0812">Transmembrane</keyword>
<evidence type="ECO:0000256" key="7">
    <source>
        <dbReference type="ARBA" id="ARBA00023136"/>
    </source>
</evidence>
<dbReference type="InterPro" id="IPR052217">
    <property type="entry name" value="Mito/Peroxisomal_Carrier"/>
</dbReference>
<dbReference type="InterPro" id="IPR018108">
    <property type="entry name" value="MCP_transmembrane"/>
</dbReference>
<evidence type="ECO:0000313" key="10">
    <source>
        <dbReference type="Ensembl" id="ENSOTSP00005094529.1"/>
    </source>
</evidence>
<evidence type="ECO:0000256" key="1">
    <source>
        <dbReference type="ARBA" id="ARBA00004141"/>
    </source>
</evidence>
<dbReference type="GO" id="GO:0005778">
    <property type="term" value="C:peroxisomal membrane"/>
    <property type="evidence" value="ECO:0007669"/>
    <property type="project" value="TreeGrafter"/>
</dbReference>
<evidence type="ECO:0000313" key="11">
    <source>
        <dbReference type="Proteomes" id="UP000694402"/>
    </source>
</evidence>
<dbReference type="GO" id="GO:0044610">
    <property type="term" value="F:FMN transmembrane transporter activity"/>
    <property type="evidence" value="ECO:0007669"/>
    <property type="project" value="TreeGrafter"/>
</dbReference>
<dbReference type="Gene3D" id="1.50.40.10">
    <property type="entry name" value="Mitochondrial carrier domain"/>
    <property type="match status" value="1"/>
</dbReference>
<organism evidence="10 11">
    <name type="scientific">Oncorhynchus tshawytscha</name>
    <name type="common">Chinook salmon</name>
    <name type="synonym">Salmo tshawytscha</name>
    <dbReference type="NCBI Taxonomy" id="74940"/>
    <lineage>
        <taxon>Eukaryota</taxon>
        <taxon>Metazoa</taxon>
        <taxon>Chordata</taxon>
        <taxon>Craniata</taxon>
        <taxon>Vertebrata</taxon>
        <taxon>Euteleostomi</taxon>
        <taxon>Actinopterygii</taxon>
        <taxon>Neopterygii</taxon>
        <taxon>Teleostei</taxon>
        <taxon>Protacanthopterygii</taxon>
        <taxon>Salmoniformes</taxon>
        <taxon>Salmonidae</taxon>
        <taxon>Salmoninae</taxon>
        <taxon>Oncorhynchus</taxon>
    </lineage>
</organism>
<sequence length="237" mass="26285">MSTREFRFAEVFSYERLVHAMAGAVVRSVTVFFPLDTARLRLQGKAMNVFMTTPLWVVNTRLKLQGAKFRNADLRPTNYSGIIDALVQIIEEEGVGALWNGTFPSLLLVLNPAVQFMIYEGLKRQMRSLLVSLEIFLIGAIAKAVATTVTYTLQTVQSILSFGQHTQHTGGSPLVNSLRSVMHLLINSEYGMLGLFKGLEAKLLQTVLTAALTFLLYEKIASSTFRVMGVKRPASSH</sequence>
<evidence type="ECO:0000256" key="8">
    <source>
        <dbReference type="PROSITE-ProRule" id="PRU00282"/>
    </source>
</evidence>
<dbReference type="Ensembl" id="ENSOTST00005102451.2">
    <property type="protein sequence ID" value="ENSOTSP00005094529.1"/>
    <property type="gene ID" value="ENSOTSG00005044065.2"/>
</dbReference>
<dbReference type="GO" id="GO:0015228">
    <property type="term" value="F:coenzyme A transmembrane transporter activity"/>
    <property type="evidence" value="ECO:0007669"/>
    <property type="project" value="TreeGrafter"/>
</dbReference>
<evidence type="ECO:0000256" key="4">
    <source>
        <dbReference type="ARBA" id="ARBA00022692"/>
    </source>
</evidence>
<comment type="subcellular location">
    <subcellularLocation>
        <location evidence="1">Membrane</location>
        <topology evidence="1">Multi-pass membrane protein</topology>
    </subcellularLocation>
</comment>
<feature type="repeat" description="Solcar" evidence="8">
    <location>
        <begin position="130"/>
        <end position="223"/>
    </location>
</feature>
<dbReference type="GO" id="GO:0015230">
    <property type="term" value="F:FAD transmembrane transporter activity"/>
    <property type="evidence" value="ECO:0007669"/>
    <property type="project" value="TreeGrafter"/>
</dbReference>
<keyword evidence="6" id="KW-1133">Transmembrane helix</keyword>
<gene>
    <name evidence="10" type="primary">SLC25A17</name>
</gene>
<dbReference type="PROSITE" id="PS50920">
    <property type="entry name" value="SOLCAR"/>
    <property type="match status" value="2"/>
</dbReference>
<dbReference type="GO" id="GO:0005347">
    <property type="term" value="F:ATP transmembrane transporter activity"/>
    <property type="evidence" value="ECO:0007669"/>
    <property type="project" value="TreeGrafter"/>
</dbReference>